<organism evidence="1 2">
    <name type="scientific">Pelusios castaneus</name>
    <name type="common">West African mud turtle</name>
    <dbReference type="NCBI Taxonomy" id="367368"/>
    <lineage>
        <taxon>Eukaryota</taxon>
        <taxon>Metazoa</taxon>
        <taxon>Chordata</taxon>
        <taxon>Craniata</taxon>
        <taxon>Vertebrata</taxon>
        <taxon>Euteleostomi</taxon>
        <taxon>Archelosauria</taxon>
        <taxon>Testudinata</taxon>
        <taxon>Testudines</taxon>
        <taxon>Pleurodira</taxon>
        <taxon>Pelomedusidae</taxon>
        <taxon>Pelusios</taxon>
    </lineage>
</organism>
<dbReference type="Pfam" id="PF17826">
    <property type="entry name" value="DUF5588"/>
    <property type="match status" value="1"/>
</dbReference>
<dbReference type="Gene3D" id="1.25.40.10">
    <property type="entry name" value="Tetratricopeptide repeat domain"/>
    <property type="match status" value="1"/>
</dbReference>
<evidence type="ECO:0000313" key="2">
    <source>
        <dbReference type="Proteomes" id="UP000694393"/>
    </source>
</evidence>
<dbReference type="PANTHER" id="PTHR31919">
    <property type="entry name" value="ZINC FINGERS AND HOMEOBOXES PROTEIN 1, ISOFORM 2"/>
    <property type="match status" value="1"/>
</dbReference>
<dbReference type="Proteomes" id="UP000694393">
    <property type="component" value="Unplaced"/>
</dbReference>
<evidence type="ECO:0008006" key="3">
    <source>
        <dbReference type="Google" id="ProtNLM"/>
    </source>
</evidence>
<dbReference type="InterPro" id="IPR011990">
    <property type="entry name" value="TPR-like_helical_dom_sf"/>
</dbReference>
<protein>
    <recommendedName>
        <fullName evidence="3">Zinc fingers and homeoboxes protein 1</fullName>
    </recommendedName>
</protein>
<reference evidence="1" key="1">
    <citation type="submission" date="2025-08" db="UniProtKB">
        <authorList>
            <consortium name="Ensembl"/>
        </authorList>
    </citation>
    <scope>IDENTIFICATION</scope>
</reference>
<dbReference type="Ensembl" id="ENSPCET00000000280.1">
    <property type="protein sequence ID" value="ENSPCEP00000000271.1"/>
    <property type="gene ID" value="ENSPCEG00000000241.1"/>
</dbReference>
<accession>A0A8C8VDT1</accession>
<evidence type="ECO:0000313" key="1">
    <source>
        <dbReference type="Ensembl" id="ENSPCEP00000000271.1"/>
    </source>
</evidence>
<name>A0A8C8VDT1_9SAUR</name>
<keyword evidence="2" id="KW-1185">Reference proteome</keyword>
<dbReference type="SUPFAM" id="SSF48452">
    <property type="entry name" value="TPR-like"/>
    <property type="match status" value="1"/>
</dbReference>
<proteinExistence type="predicted"/>
<dbReference type="PANTHER" id="PTHR31919:SF1">
    <property type="entry name" value="ZINC FINGERS AND HOMEOBOXES PROTEIN 1, ISOFORM 2"/>
    <property type="match status" value="1"/>
</dbReference>
<dbReference type="AlphaFoldDB" id="A0A8C8VDT1"/>
<dbReference type="InterPro" id="IPR041404">
    <property type="entry name" value="DUF5588"/>
</dbReference>
<reference evidence="1" key="2">
    <citation type="submission" date="2025-09" db="UniProtKB">
        <authorList>
            <consortium name="Ensembl"/>
        </authorList>
    </citation>
    <scope>IDENTIFICATION</scope>
</reference>
<sequence>SLPTLWPHWFCEEMNSQDDVEILTAKKFRADLAYRQREFQKALYEYSSCLLLLPSSNVAMRRDVQEGQARCLAHLGRHKEALDVVEKLRNGATNTDHLTTVLNLQFVIYCHLKNVEKKITCLQQLISLQPFNPWNWKLLAEAYMSFLQTLPQSFISEKKLVQSEDCTPNDIFQTSSGLFGKEISLQHHQRHSKRKDFWSTLSTETISDSSISYSDSQMEDGLLYITEACETEGKMKHAAFESWGQEALQDVWIKACASFVRTRLLLQITQFQQSSFALEKNLKVQQEIEDKVKGFGLKEESLQLITEVSVQFQGFV</sequence>